<evidence type="ECO:0000313" key="2">
    <source>
        <dbReference type="EMBL" id="KAK8106800.1"/>
    </source>
</evidence>
<evidence type="ECO:0000313" key="3">
    <source>
        <dbReference type="Proteomes" id="UP001392437"/>
    </source>
</evidence>
<keyword evidence="3" id="KW-1185">Reference proteome</keyword>
<evidence type="ECO:0000256" key="1">
    <source>
        <dbReference type="SAM" id="MobiDB-lite"/>
    </source>
</evidence>
<reference evidence="2 3" key="1">
    <citation type="submission" date="2023-01" db="EMBL/GenBank/DDBJ databases">
        <title>Analysis of 21 Apiospora genomes using comparative genomics revels a genus with tremendous synthesis potential of carbohydrate active enzymes and secondary metabolites.</title>
        <authorList>
            <person name="Sorensen T."/>
        </authorList>
    </citation>
    <scope>NUCLEOTIDE SEQUENCE [LARGE SCALE GENOMIC DNA]</scope>
    <source>
        <strain evidence="2 3">CBS 117206</strain>
    </source>
</reference>
<name>A0AAW0QVK6_9PEZI</name>
<dbReference type="Proteomes" id="UP001392437">
    <property type="component" value="Unassembled WGS sequence"/>
</dbReference>
<comment type="caution">
    <text evidence="2">The sequence shown here is derived from an EMBL/GenBank/DDBJ whole genome shotgun (WGS) entry which is preliminary data.</text>
</comment>
<accession>A0AAW0QVK6</accession>
<organism evidence="2 3">
    <name type="scientific">Apiospora kogelbergensis</name>
    <dbReference type="NCBI Taxonomy" id="1337665"/>
    <lineage>
        <taxon>Eukaryota</taxon>
        <taxon>Fungi</taxon>
        <taxon>Dikarya</taxon>
        <taxon>Ascomycota</taxon>
        <taxon>Pezizomycotina</taxon>
        <taxon>Sordariomycetes</taxon>
        <taxon>Xylariomycetidae</taxon>
        <taxon>Amphisphaeriales</taxon>
        <taxon>Apiosporaceae</taxon>
        <taxon>Apiospora</taxon>
    </lineage>
</organism>
<dbReference type="AlphaFoldDB" id="A0AAW0QVK6"/>
<feature type="region of interest" description="Disordered" evidence="1">
    <location>
        <begin position="1"/>
        <end position="24"/>
    </location>
</feature>
<sequence>MAPRKQRTIKLNNAAGKEDDEGQKACPIGAYWPLALREPCDESQEYCDGRQAHQSNTKLEEVADAICEEAIVPRKLPAEMSHKSPCPEGPREDNL</sequence>
<proteinExistence type="predicted"/>
<gene>
    <name evidence="2" type="ORF">PG999_010159</name>
</gene>
<dbReference type="EMBL" id="JAQQWP010000008">
    <property type="protein sequence ID" value="KAK8106800.1"/>
    <property type="molecule type" value="Genomic_DNA"/>
</dbReference>
<protein>
    <submittedName>
        <fullName evidence="2">Uncharacterized protein</fullName>
    </submittedName>
</protein>